<dbReference type="InterPro" id="IPR000048">
    <property type="entry name" value="IQ_motif_EF-hand-BS"/>
</dbReference>
<keyword evidence="5" id="KW-1185">Reference proteome</keyword>
<dbReference type="Gene3D" id="1.20.5.190">
    <property type="match status" value="1"/>
</dbReference>
<comment type="similarity">
    <text evidence="2">Belongs to the IQD family.</text>
</comment>
<accession>A0A6G1CR79</accession>
<feature type="region of interest" description="Disordered" evidence="3">
    <location>
        <begin position="358"/>
        <end position="428"/>
    </location>
</feature>
<evidence type="ECO:0000313" key="4">
    <source>
        <dbReference type="EMBL" id="KAF0903115.1"/>
    </source>
</evidence>
<dbReference type="SMART" id="SM00015">
    <property type="entry name" value="IQ"/>
    <property type="match status" value="1"/>
</dbReference>
<evidence type="ECO:0000256" key="3">
    <source>
        <dbReference type="SAM" id="MobiDB-lite"/>
    </source>
</evidence>
<evidence type="ECO:0000313" key="5">
    <source>
        <dbReference type="Proteomes" id="UP000479710"/>
    </source>
</evidence>
<dbReference type="PANTHER" id="PTHR32295:SF15">
    <property type="entry name" value="PROTEIN IQ-DOMAIN 33"/>
    <property type="match status" value="1"/>
</dbReference>
<protein>
    <submittedName>
        <fullName evidence="4">Uncharacterized protein</fullName>
    </submittedName>
</protein>
<keyword evidence="1" id="KW-0112">Calmodulin-binding</keyword>
<organism evidence="4 5">
    <name type="scientific">Oryza meyeriana var. granulata</name>
    <dbReference type="NCBI Taxonomy" id="110450"/>
    <lineage>
        <taxon>Eukaryota</taxon>
        <taxon>Viridiplantae</taxon>
        <taxon>Streptophyta</taxon>
        <taxon>Embryophyta</taxon>
        <taxon>Tracheophyta</taxon>
        <taxon>Spermatophyta</taxon>
        <taxon>Magnoliopsida</taxon>
        <taxon>Liliopsida</taxon>
        <taxon>Poales</taxon>
        <taxon>Poaceae</taxon>
        <taxon>BOP clade</taxon>
        <taxon>Oryzoideae</taxon>
        <taxon>Oryzeae</taxon>
        <taxon>Oryzinae</taxon>
        <taxon>Oryza</taxon>
        <taxon>Oryza meyeriana</taxon>
    </lineage>
</organism>
<dbReference type="CDD" id="cd23767">
    <property type="entry name" value="IQCD"/>
    <property type="match status" value="1"/>
</dbReference>
<gene>
    <name evidence="4" type="ORF">E2562_025707</name>
</gene>
<evidence type="ECO:0000256" key="1">
    <source>
        <dbReference type="ARBA" id="ARBA00022860"/>
    </source>
</evidence>
<dbReference type="AlphaFoldDB" id="A0A6G1CR79"/>
<name>A0A6G1CR79_9ORYZ</name>
<feature type="region of interest" description="Disordered" evidence="3">
    <location>
        <begin position="195"/>
        <end position="220"/>
    </location>
</feature>
<dbReference type="GO" id="GO:0005516">
    <property type="term" value="F:calmodulin binding"/>
    <property type="evidence" value="ECO:0007669"/>
    <property type="project" value="UniProtKB-KW"/>
</dbReference>
<reference evidence="4 5" key="1">
    <citation type="submission" date="2019-11" db="EMBL/GenBank/DDBJ databases">
        <title>Whole genome sequence of Oryza granulata.</title>
        <authorList>
            <person name="Li W."/>
        </authorList>
    </citation>
    <scope>NUCLEOTIDE SEQUENCE [LARGE SCALE GENOMIC DNA]</scope>
    <source>
        <strain evidence="5">cv. Menghai</strain>
        <tissue evidence="4">Leaf</tissue>
    </source>
</reference>
<feature type="compositionally biased region" description="Basic residues" evidence="3">
    <location>
        <begin position="390"/>
        <end position="403"/>
    </location>
</feature>
<dbReference type="Pfam" id="PF00612">
    <property type="entry name" value="IQ"/>
    <property type="match status" value="1"/>
</dbReference>
<dbReference type="Proteomes" id="UP000479710">
    <property type="component" value="Unassembled WGS sequence"/>
</dbReference>
<dbReference type="PROSITE" id="PS50096">
    <property type="entry name" value="IQ"/>
    <property type="match status" value="1"/>
</dbReference>
<sequence>MGLAGGIVRRVFSKSPCSSAGGAAAARGCHNERGSADHKRRWSSLRLYLCGDEINAAAEENEDDDDGTVSAKSFETCAMPQEPQAVAAVARPANDVDGADATDGHSEELGSMSIPVKDTAPPTAQPATGSRDEAATLIQSVFRGFMARRQLQELKKCSENGGCPDEPRSPTSASIAASVEVQVGESLSNLRLSDDSAAAASGQHRSSQRSRPQAFRVKEEWDDSTVSSNVSRMRMQSRIEATTRRERALAYAFSQQLRSCGGGGGAAGTTKKRAARSDQAEFNVGWSWLERWMATRQASEASADDCMSKNAADSVGSAAAAGRRVIVVRRRHDLAAGEEKESCGSNDVSVVSFDGSSGSLSCYKPGSKSRLRGGGRSLPRRKVASSDHRLHARSHKVSKKVHRRDHEQEQQQQNTAEAYDGNQPPTDY</sequence>
<feature type="region of interest" description="Disordered" evidence="3">
    <location>
        <begin position="95"/>
        <end position="132"/>
    </location>
</feature>
<comment type="caution">
    <text evidence="4">The sequence shown here is derived from an EMBL/GenBank/DDBJ whole genome shotgun (WGS) entry which is preliminary data.</text>
</comment>
<feature type="compositionally biased region" description="Basic residues" evidence="3">
    <location>
        <begin position="367"/>
        <end position="383"/>
    </location>
</feature>
<dbReference type="PANTHER" id="PTHR32295">
    <property type="entry name" value="IQ-DOMAIN 5-RELATED"/>
    <property type="match status" value="1"/>
</dbReference>
<dbReference type="OrthoDB" id="779903at2759"/>
<proteinExistence type="inferred from homology"/>
<dbReference type="EMBL" id="SPHZ02000008">
    <property type="protein sequence ID" value="KAF0903115.1"/>
    <property type="molecule type" value="Genomic_DNA"/>
</dbReference>
<evidence type="ECO:0000256" key="2">
    <source>
        <dbReference type="ARBA" id="ARBA00024341"/>
    </source>
</evidence>